<reference evidence="1 2" key="1">
    <citation type="submission" date="2013-06" db="EMBL/GenBank/DDBJ databases">
        <title>Rumen cellulosomics: divergent fiber-degrading strategies revealed by comparative genome-wide analysis of six Ruminococcal strains.</title>
        <authorList>
            <person name="Dassa B."/>
            <person name="Borovok I."/>
            <person name="Lamed R."/>
            <person name="Flint H."/>
            <person name="Yeoman C.J."/>
            <person name="White B."/>
            <person name="Bayer E.A."/>
        </authorList>
    </citation>
    <scope>NUCLEOTIDE SEQUENCE [LARGE SCALE GENOMIC DNA]</scope>
    <source>
        <strain evidence="1 2">SY3</strain>
    </source>
</reference>
<accession>A0A011VYA9</accession>
<name>A0A011VYA9_RUMAL</name>
<keyword evidence="2" id="KW-1185">Reference proteome</keyword>
<protein>
    <submittedName>
        <fullName evidence="1">Uncharacterized protein</fullName>
    </submittedName>
</protein>
<evidence type="ECO:0000313" key="2">
    <source>
        <dbReference type="Proteomes" id="UP000021369"/>
    </source>
</evidence>
<dbReference type="AlphaFoldDB" id="A0A011VYA9"/>
<proteinExistence type="predicted"/>
<evidence type="ECO:0000313" key="1">
    <source>
        <dbReference type="EMBL" id="EXM40301.1"/>
    </source>
</evidence>
<dbReference type="EMBL" id="JEOB01000002">
    <property type="protein sequence ID" value="EXM40301.1"/>
    <property type="molecule type" value="Genomic_DNA"/>
</dbReference>
<organism evidence="1 2">
    <name type="scientific">Ruminococcus albus SY3</name>
    <dbReference type="NCBI Taxonomy" id="1341156"/>
    <lineage>
        <taxon>Bacteria</taxon>
        <taxon>Bacillati</taxon>
        <taxon>Bacillota</taxon>
        <taxon>Clostridia</taxon>
        <taxon>Eubacteriales</taxon>
        <taxon>Oscillospiraceae</taxon>
        <taxon>Ruminococcus</taxon>
    </lineage>
</organism>
<dbReference type="Proteomes" id="UP000021369">
    <property type="component" value="Unassembled WGS sequence"/>
</dbReference>
<gene>
    <name evidence="1" type="ORF">RASY3_09555</name>
</gene>
<comment type="caution">
    <text evidence="1">The sequence shown here is derived from an EMBL/GenBank/DDBJ whole genome shotgun (WGS) entry which is preliminary data.</text>
</comment>
<sequence length="120" mass="13420">MLSTFCVHGMVKKSLRNILNSGKTDERVLTSAPNCMTEPDLAYTQVKAVISNSRKAEQQTMTYLVLKSLQSYVQRELRLAAVHEVSVSSKKAPSEFRGTKKSPEAAYLRCFRAYGLSVKD</sequence>